<feature type="transmembrane region" description="Helical" evidence="1">
    <location>
        <begin position="20"/>
        <end position="39"/>
    </location>
</feature>
<reference evidence="2" key="1">
    <citation type="submission" date="2022-02" db="EMBL/GenBank/DDBJ databases">
        <title>Qipengyuania spongiae sp. nov., isolated from marine sponge.</title>
        <authorList>
            <person name="Li Z."/>
            <person name="Zhang M."/>
        </authorList>
    </citation>
    <scope>NUCLEOTIDE SEQUENCE</scope>
    <source>
        <strain evidence="2">PHS-Z21</strain>
    </source>
</reference>
<feature type="transmembrane region" description="Helical" evidence="1">
    <location>
        <begin position="96"/>
        <end position="117"/>
    </location>
</feature>
<evidence type="ECO:0000313" key="2">
    <source>
        <dbReference type="EMBL" id="UVI40460.1"/>
    </source>
</evidence>
<keyword evidence="1" id="KW-0812">Transmembrane</keyword>
<protein>
    <submittedName>
        <fullName evidence="2">Uncharacterized protein</fullName>
    </submittedName>
</protein>
<feature type="transmembrane region" description="Helical" evidence="1">
    <location>
        <begin position="192"/>
        <end position="211"/>
    </location>
</feature>
<dbReference type="RefSeq" id="WP_265560774.1">
    <property type="nucleotide sequence ID" value="NZ_CP092471.1"/>
</dbReference>
<keyword evidence="1" id="KW-0472">Membrane</keyword>
<keyword evidence="3" id="KW-1185">Reference proteome</keyword>
<proteinExistence type="predicted"/>
<dbReference type="Proteomes" id="UP001065265">
    <property type="component" value="Chromosome"/>
</dbReference>
<sequence>MTTIGKSTGQSPVKWKKTLFAVGLGGVSGFLAAMAFLRMGDGGLLGRLGPSEEIAALVGLVYLLSGFAIGVGLVAPKAGATFLNVEDAEEIAEQRVSLTCSTIAMILLGVQLMVAALAAPVGIIPPGTVLAVFIVASVAIAVLSWRSYRHQDELMRAIGRQASAAAFYLTLIVGGLWALLGHLDYMPAPAPLDWLTMIWSFVLLGAFITVARNGMLKMR</sequence>
<evidence type="ECO:0000256" key="1">
    <source>
        <dbReference type="SAM" id="Phobius"/>
    </source>
</evidence>
<accession>A0ABY5T218</accession>
<gene>
    <name evidence="2" type="ORF">L1F33_05820</name>
</gene>
<keyword evidence="1" id="KW-1133">Transmembrane helix</keyword>
<name>A0ABY5T218_9SPHN</name>
<feature type="transmembrane region" description="Helical" evidence="1">
    <location>
        <begin position="157"/>
        <end position="180"/>
    </location>
</feature>
<organism evidence="2 3">
    <name type="scientific">Qipengyuania spongiae</name>
    <dbReference type="NCBI Taxonomy" id="2909673"/>
    <lineage>
        <taxon>Bacteria</taxon>
        <taxon>Pseudomonadati</taxon>
        <taxon>Pseudomonadota</taxon>
        <taxon>Alphaproteobacteria</taxon>
        <taxon>Sphingomonadales</taxon>
        <taxon>Erythrobacteraceae</taxon>
        <taxon>Qipengyuania</taxon>
    </lineage>
</organism>
<evidence type="ECO:0000313" key="3">
    <source>
        <dbReference type="Proteomes" id="UP001065265"/>
    </source>
</evidence>
<feature type="transmembrane region" description="Helical" evidence="1">
    <location>
        <begin position="123"/>
        <end position="145"/>
    </location>
</feature>
<feature type="transmembrane region" description="Helical" evidence="1">
    <location>
        <begin position="54"/>
        <end position="75"/>
    </location>
</feature>
<dbReference type="EMBL" id="CP092471">
    <property type="protein sequence ID" value="UVI40460.1"/>
    <property type="molecule type" value="Genomic_DNA"/>
</dbReference>